<sequence>MHTTLRRQVMYAWMALATLFALGLSLPSSGAEAPNGIPHIVTENGRHALIVDGKPFLLLGAQVNNSSNWPAMLDQVWPAIDHVQANTVMVPIAWEQIEPTEGHFDFGFLDTLLTQAREHKVRLVLLWFGTWKNNGPAYAPSWVKLDNKRFPRVIAKDGKQLGSLSPLNAATLDADRKAFVQFMTHLRQVDGTQHTTIMVQVENESGSYGTDRDYSPAANQAFAGQVPAALLNAANKKPGTWTQVFGKDAAEDFYAWEVAHFIGQVADAGKAVYPLPMYANAALRDPLHPGPPGSYSTGGPTDNVLFIWKAAAPALDVLGPDIYHREYAFYTTVLDRYARPDNPLMVAETGNDQAYARYIFATLGKQGLGFAPFGIDYTGYVNWPLGSKKADDEAFEPFAMNNRLLRPMGELIATLSLAGKVWGVSEPEHEHSQVVDMGDWRVSVSYGLSQFGNGTPPGNSPPKGGVLIAQLGKDDYLVTGYFARVDFMPGKGREHEHFMMERVEEGTYDSQGRWNFMRLWNGDETDWGLNFTDRPQVLHVKLATY</sequence>
<dbReference type="Pfam" id="PF18120">
    <property type="entry name" value="DUF5597"/>
    <property type="match status" value="1"/>
</dbReference>
<keyword evidence="7" id="KW-1185">Reference proteome</keyword>
<feature type="domain" description="DUF5597" evidence="5">
    <location>
        <begin position="403"/>
        <end position="531"/>
    </location>
</feature>
<evidence type="ECO:0000313" key="7">
    <source>
        <dbReference type="Proteomes" id="UP000620046"/>
    </source>
</evidence>
<evidence type="ECO:0000256" key="1">
    <source>
        <dbReference type="ARBA" id="ARBA00022801"/>
    </source>
</evidence>
<dbReference type="Pfam" id="PF02449">
    <property type="entry name" value="Glyco_hydro_42"/>
    <property type="match status" value="1"/>
</dbReference>
<keyword evidence="2" id="KW-0326">Glycosidase</keyword>
<dbReference type="Proteomes" id="UP000620046">
    <property type="component" value="Unassembled WGS sequence"/>
</dbReference>
<proteinExistence type="predicted"/>
<evidence type="ECO:0000256" key="3">
    <source>
        <dbReference type="SAM" id="SignalP"/>
    </source>
</evidence>
<keyword evidence="3" id="KW-0732">Signal</keyword>
<dbReference type="InterPro" id="IPR017853">
    <property type="entry name" value="GH"/>
</dbReference>
<dbReference type="SUPFAM" id="SSF51445">
    <property type="entry name" value="(Trans)glycosidases"/>
    <property type="match status" value="1"/>
</dbReference>
<gene>
    <name evidence="6" type="ORF">GCM10010981_29190</name>
</gene>
<organism evidence="6 7">
    <name type="scientific">Dyella nitratireducens</name>
    <dbReference type="NCBI Taxonomy" id="1849580"/>
    <lineage>
        <taxon>Bacteria</taxon>
        <taxon>Pseudomonadati</taxon>
        <taxon>Pseudomonadota</taxon>
        <taxon>Gammaproteobacteria</taxon>
        <taxon>Lysobacterales</taxon>
        <taxon>Rhodanobacteraceae</taxon>
        <taxon>Dyella</taxon>
    </lineage>
</organism>
<dbReference type="InterPro" id="IPR003476">
    <property type="entry name" value="Glyco_hydro_42"/>
</dbReference>
<dbReference type="Gene3D" id="3.20.20.80">
    <property type="entry name" value="Glycosidases"/>
    <property type="match status" value="1"/>
</dbReference>
<dbReference type="RefSeq" id="WP_229720837.1">
    <property type="nucleotide sequence ID" value="NZ_BMJA01000002.1"/>
</dbReference>
<name>A0ABQ1G7H1_9GAMM</name>
<evidence type="ECO:0000313" key="6">
    <source>
        <dbReference type="EMBL" id="GGA38217.1"/>
    </source>
</evidence>
<keyword evidence="1" id="KW-0378">Hydrolase</keyword>
<feature type="domain" description="Glycoside hydrolase family 42 N-terminal" evidence="4">
    <location>
        <begin position="84"/>
        <end position="223"/>
    </location>
</feature>
<feature type="signal peptide" evidence="3">
    <location>
        <begin position="1"/>
        <end position="33"/>
    </location>
</feature>
<dbReference type="EMBL" id="BMJA01000002">
    <property type="protein sequence ID" value="GGA38217.1"/>
    <property type="molecule type" value="Genomic_DNA"/>
</dbReference>
<comment type="caution">
    <text evidence="6">The sequence shown here is derived from an EMBL/GenBank/DDBJ whole genome shotgun (WGS) entry which is preliminary data.</text>
</comment>
<dbReference type="Gene3D" id="2.60.220.20">
    <property type="entry name" value="putative beta-Galactosidase from caulobacter crescentus"/>
    <property type="match status" value="1"/>
</dbReference>
<dbReference type="InterPro" id="IPR013529">
    <property type="entry name" value="Glyco_hydro_42_N"/>
</dbReference>
<evidence type="ECO:0000259" key="5">
    <source>
        <dbReference type="Pfam" id="PF18120"/>
    </source>
</evidence>
<dbReference type="InterPro" id="IPR040719">
    <property type="entry name" value="DUF5597"/>
</dbReference>
<protein>
    <submittedName>
        <fullName evidence="6">Beta-galactosidase</fullName>
    </submittedName>
</protein>
<evidence type="ECO:0000256" key="2">
    <source>
        <dbReference type="ARBA" id="ARBA00023295"/>
    </source>
</evidence>
<accession>A0ABQ1G7H1</accession>
<dbReference type="PANTHER" id="PTHR36447:SF1">
    <property type="entry name" value="BETA-GALACTOSIDASE GANA"/>
    <property type="match status" value="1"/>
</dbReference>
<reference evidence="7" key="1">
    <citation type="journal article" date="2019" name="Int. J. Syst. Evol. Microbiol.">
        <title>The Global Catalogue of Microorganisms (GCM) 10K type strain sequencing project: providing services to taxonomists for standard genome sequencing and annotation.</title>
        <authorList>
            <consortium name="The Broad Institute Genomics Platform"/>
            <consortium name="The Broad Institute Genome Sequencing Center for Infectious Disease"/>
            <person name="Wu L."/>
            <person name="Ma J."/>
        </authorList>
    </citation>
    <scope>NUCLEOTIDE SEQUENCE [LARGE SCALE GENOMIC DNA]</scope>
    <source>
        <strain evidence="7">CGMCC 1.15439</strain>
    </source>
</reference>
<dbReference type="PANTHER" id="PTHR36447">
    <property type="entry name" value="BETA-GALACTOSIDASE GANA"/>
    <property type="match status" value="1"/>
</dbReference>
<evidence type="ECO:0000259" key="4">
    <source>
        <dbReference type="Pfam" id="PF02449"/>
    </source>
</evidence>
<feature type="chain" id="PRO_5046848901" evidence="3">
    <location>
        <begin position="34"/>
        <end position="545"/>
    </location>
</feature>